<dbReference type="SMART" id="SM00448">
    <property type="entry name" value="REC"/>
    <property type="match status" value="1"/>
</dbReference>
<protein>
    <submittedName>
        <fullName evidence="4">Response regulator</fullName>
    </submittedName>
</protein>
<keyword evidence="1 2" id="KW-0597">Phosphoprotein</keyword>
<accession>A0ABS6BNK6</accession>
<gene>
    <name evidence="4" type="ORF">KOF26_13245</name>
</gene>
<evidence type="ECO:0000259" key="3">
    <source>
        <dbReference type="PROSITE" id="PS50110"/>
    </source>
</evidence>
<proteinExistence type="predicted"/>
<dbReference type="Pfam" id="PF00072">
    <property type="entry name" value="Response_reg"/>
    <property type="match status" value="1"/>
</dbReference>
<dbReference type="EMBL" id="JAHKRT010000007">
    <property type="protein sequence ID" value="MBU3078834.1"/>
    <property type="molecule type" value="Genomic_DNA"/>
</dbReference>
<feature type="modified residue" description="4-aspartylphosphate" evidence="2">
    <location>
        <position position="55"/>
    </location>
</feature>
<evidence type="ECO:0000256" key="1">
    <source>
        <dbReference type="ARBA" id="ARBA00022553"/>
    </source>
</evidence>
<reference evidence="4 5" key="1">
    <citation type="submission" date="2021-06" db="EMBL/GenBank/DDBJ databases">
        <title>Sphingomonas sp. XMGL2, whole genome shotgun sequencing project.</title>
        <authorList>
            <person name="Zhao G."/>
            <person name="Shen L."/>
        </authorList>
    </citation>
    <scope>NUCLEOTIDE SEQUENCE [LARGE SCALE GENOMIC DNA]</scope>
    <source>
        <strain evidence="4 5">XMGL2</strain>
    </source>
</reference>
<evidence type="ECO:0000256" key="2">
    <source>
        <dbReference type="PROSITE-ProRule" id="PRU00169"/>
    </source>
</evidence>
<comment type="caution">
    <text evidence="4">The sequence shown here is derived from an EMBL/GenBank/DDBJ whole genome shotgun (WGS) entry which is preliminary data.</text>
</comment>
<dbReference type="PANTHER" id="PTHR44591">
    <property type="entry name" value="STRESS RESPONSE REGULATOR PROTEIN 1"/>
    <property type="match status" value="1"/>
</dbReference>
<dbReference type="Proteomes" id="UP000776276">
    <property type="component" value="Unassembled WGS sequence"/>
</dbReference>
<feature type="domain" description="Response regulatory" evidence="3">
    <location>
        <begin position="6"/>
        <end position="120"/>
    </location>
</feature>
<dbReference type="RefSeq" id="WP_216325786.1">
    <property type="nucleotide sequence ID" value="NZ_JAHKRT010000007.1"/>
</dbReference>
<sequence>MSRDAVIAVIDDDGLFRAALLELLSSLDYEAYGFASAEAFLGFDGARSLDCIITDIHMPGMSGVDLIQKLRFEDYRASVILITARAEPGLEARVAAMGAVCLLRKPFEAGALIRCLERATSGGQGS</sequence>
<keyword evidence="5" id="KW-1185">Reference proteome</keyword>
<dbReference type="InterPro" id="IPR001789">
    <property type="entry name" value="Sig_transdc_resp-reg_receiver"/>
</dbReference>
<dbReference type="InterPro" id="IPR050595">
    <property type="entry name" value="Bact_response_regulator"/>
</dbReference>
<dbReference type="PROSITE" id="PS50110">
    <property type="entry name" value="RESPONSE_REGULATORY"/>
    <property type="match status" value="1"/>
</dbReference>
<dbReference type="PANTHER" id="PTHR44591:SF25">
    <property type="entry name" value="CHEMOTAXIS TWO-COMPONENT RESPONSE REGULATOR"/>
    <property type="match status" value="1"/>
</dbReference>
<dbReference type="CDD" id="cd00156">
    <property type="entry name" value="REC"/>
    <property type="match status" value="1"/>
</dbReference>
<organism evidence="4 5">
    <name type="scientific">Sphingomonas quercus</name>
    <dbReference type="NCBI Taxonomy" id="2842451"/>
    <lineage>
        <taxon>Bacteria</taxon>
        <taxon>Pseudomonadati</taxon>
        <taxon>Pseudomonadota</taxon>
        <taxon>Alphaproteobacteria</taxon>
        <taxon>Sphingomonadales</taxon>
        <taxon>Sphingomonadaceae</taxon>
        <taxon>Sphingomonas</taxon>
    </lineage>
</organism>
<evidence type="ECO:0000313" key="4">
    <source>
        <dbReference type="EMBL" id="MBU3078834.1"/>
    </source>
</evidence>
<evidence type="ECO:0000313" key="5">
    <source>
        <dbReference type="Proteomes" id="UP000776276"/>
    </source>
</evidence>
<name>A0ABS6BNK6_9SPHN</name>